<dbReference type="Pfam" id="PF02120">
    <property type="entry name" value="Flg_hook"/>
    <property type="match status" value="1"/>
</dbReference>
<dbReference type="InterPro" id="IPR021136">
    <property type="entry name" value="Flagellar_hook_control-like_C"/>
</dbReference>
<evidence type="ECO:0000256" key="1">
    <source>
        <dbReference type="SAM" id="MobiDB-lite"/>
    </source>
</evidence>
<organism evidence="3">
    <name type="scientific">hydrothermal vent metagenome</name>
    <dbReference type="NCBI Taxonomy" id="652676"/>
    <lineage>
        <taxon>unclassified sequences</taxon>
        <taxon>metagenomes</taxon>
        <taxon>ecological metagenomes</taxon>
    </lineage>
</organism>
<accession>A0A3B1B988</accession>
<dbReference type="EMBL" id="UOFY01000054">
    <property type="protein sequence ID" value="VAX10831.1"/>
    <property type="molecule type" value="Genomic_DNA"/>
</dbReference>
<feature type="region of interest" description="Disordered" evidence="1">
    <location>
        <begin position="250"/>
        <end position="273"/>
    </location>
</feature>
<dbReference type="Gene3D" id="3.30.750.140">
    <property type="match status" value="1"/>
</dbReference>
<proteinExistence type="predicted"/>
<dbReference type="AlphaFoldDB" id="A0A3B1B988"/>
<evidence type="ECO:0000313" key="3">
    <source>
        <dbReference type="EMBL" id="VAX10831.1"/>
    </source>
</evidence>
<feature type="domain" description="Flagellar hook-length control protein-like C-terminal" evidence="2">
    <location>
        <begin position="353"/>
        <end position="430"/>
    </location>
</feature>
<protein>
    <recommendedName>
        <fullName evidence="2">Flagellar hook-length control protein-like C-terminal domain-containing protein</fullName>
    </recommendedName>
</protein>
<name>A0A3B1B988_9ZZZZ</name>
<dbReference type="InterPro" id="IPR038610">
    <property type="entry name" value="FliK-like_C_sf"/>
</dbReference>
<gene>
    <name evidence="3" type="ORF">MNBD_GAMMA25-2480</name>
</gene>
<reference evidence="3" key="1">
    <citation type="submission" date="2018-06" db="EMBL/GenBank/DDBJ databases">
        <authorList>
            <person name="Zhirakovskaya E."/>
        </authorList>
    </citation>
    <scope>NUCLEOTIDE SEQUENCE</scope>
</reference>
<feature type="region of interest" description="Disordered" evidence="1">
    <location>
        <begin position="1"/>
        <end position="32"/>
    </location>
</feature>
<sequence>MDIKKLSGQPLPPPQRSLSTSKSDASPRLANTMPVPATATTQALWQSGQILQALVLKASPEQLLLNIQGAQASVARPPALPLQAGDKLQVKVIKNAPLLQLKLIEVQSATETITRRALRNNLPRQQTLPPLLANIEYLSRNPAATTQFDKAIRIAAQQIYYQLPGIESLRQPLALKQALELSGTFFESNIKASLQTGGLNLQQDTRTSLLRLSTQLQYYIASKTGMNRTAQAATARLTTESGTAIQSARTTISSSNPVAQAGVSPSLAQNPGQQAVPQSSLRAAEQLLQQTEGVLARLQIHQLHQLKSEENFRPSWSVELPVRTDQGINLFDLRIQREVPFSPPWTNEEGRQHQQVLSPRWSVRLAFDLEGLGPVQVVIGLQDEQVSVHFHAEDVQTNTLFNEYLATLGSRLRHAGLDVAGIDCQQGQPKPAAEIANTPLVDEQV</sequence>
<evidence type="ECO:0000259" key="2">
    <source>
        <dbReference type="Pfam" id="PF02120"/>
    </source>
</evidence>